<feature type="domain" description="16S/18S rRNA aminocarboxypropyltransferase Tsr3 C-terminal" evidence="7">
    <location>
        <begin position="46"/>
        <end position="147"/>
    </location>
</feature>
<gene>
    <name evidence="8" type="ORF">NEF87_002696</name>
</gene>
<evidence type="ECO:0000256" key="2">
    <source>
        <dbReference type="ARBA" id="ARBA00022490"/>
    </source>
</evidence>
<evidence type="ECO:0000313" key="8">
    <source>
        <dbReference type="EMBL" id="UYP46411.1"/>
    </source>
</evidence>
<protein>
    <recommendedName>
        <fullName evidence="1">16S rRNA aminocarboxypropyltransferase</fullName>
    </recommendedName>
</protein>
<keyword evidence="4" id="KW-0698">rRNA processing</keyword>
<dbReference type="NCBIfam" id="NF002621">
    <property type="entry name" value="PRK02287.1"/>
    <property type="match status" value="1"/>
</dbReference>
<dbReference type="PANTHER" id="PTHR20426">
    <property type="entry name" value="RIBOSOME BIOGENESIS PROTEIN TSR3 HOMOLOG"/>
    <property type="match status" value="1"/>
</dbReference>
<dbReference type="PANTHER" id="PTHR20426:SF0">
    <property type="entry name" value="18S RRNA AMINOCARBOXYPROPYLTRANSFERASE"/>
    <property type="match status" value="1"/>
</dbReference>
<dbReference type="Pfam" id="PF04034">
    <property type="entry name" value="Ribo_biogen_C"/>
    <property type="match status" value="1"/>
</dbReference>
<keyword evidence="2" id="KW-0963">Cytoplasm</keyword>
<keyword evidence="6" id="KW-0949">S-adenosyl-L-methionine</keyword>
<sequence>MTENQIKLYGVHLNQDDPKKNTVLKLAKYKLVTIRKKIYHCPRKAIILDPFSPIQFSLKDRDMVAKYGIIVIDCSWEQTESIFKQNFQFGRSLPHLLAANTVNYGKWDRLSSAEALAAAMYLSGFQDQAKFTLSKFSWGSEFFKINNFQ</sequence>
<keyword evidence="9" id="KW-1185">Reference proteome</keyword>
<dbReference type="InterPro" id="IPR007177">
    <property type="entry name" value="Tsr3_C"/>
</dbReference>
<evidence type="ECO:0000259" key="7">
    <source>
        <dbReference type="Pfam" id="PF04034"/>
    </source>
</evidence>
<dbReference type="InterPro" id="IPR022968">
    <property type="entry name" value="Tsr3-like"/>
</dbReference>
<organism evidence="8 9">
    <name type="scientific">Candidatus Lokiarchaeum ossiferum</name>
    <dbReference type="NCBI Taxonomy" id="2951803"/>
    <lineage>
        <taxon>Archaea</taxon>
        <taxon>Promethearchaeati</taxon>
        <taxon>Promethearchaeota</taxon>
        <taxon>Promethearchaeia</taxon>
        <taxon>Promethearchaeales</taxon>
        <taxon>Promethearchaeaceae</taxon>
        <taxon>Candidatus Lokiarchaeum</taxon>
    </lineage>
</organism>
<evidence type="ECO:0000256" key="4">
    <source>
        <dbReference type="ARBA" id="ARBA00022552"/>
    </source>
</evidence>
<evidence type="ECO:0000256" key="1">
    <source>
        <dbReference type="ARBA" id="ARBA00014114"/>
    </source>
</evidence>
<keyword evidence="5" id="KW-0808">Transferase</keyword>
<dbReference type="Proteomes" id="UP001208689">
    <property type="component" value="Chromosome"/>
</dbReference>
<evidence type="ECO:0000256" key="3">
    <source>
        <dbReference type="ARBA" id="ARBA00022517"/>
    </source>
</evidence>
<dbReference type="EMBL" id="CP104013">
    <property type="protein sequence ID" value="UYP46411.1"/>
    <property type="molecule type" value="Genomic_DNA"/>
</dbReference>
<reference evidence="8" key="1">
    <citation type="submission" date="2022-09" db="EMBL/GenBank/DDBJ databases">
        <title>Actin cytoskeleton and complex cell architecture in an #Asgard archaeon.</title>
        <authorList>
            <person name="Ponce Toledo R.I."/>
            <person name="Schleper C."/>
            <person name="Rodrigues Oliveira T."/>
            <person name="Wollweber F."/>
            <person name="Xu J."/>
            <person name="Rittmann S."/>
            <person name="Klingl A."/>
            <person name="Pilhofer M."/>
        </authorList>
    </citation>
    <scope>NUCLEOTIDE SEQUENCE</scope>
    <source>
        <strain evidence="8">B-35</strain>
    </source>
</reference>
<proteinExistence type="predicted"/>
<keyword evidence="3" id="KW-0690">Ribosome biogenesis</keyword>
<evidence type="ECO:0000313" key="9">
    <source>
        <dbReference type="Proteomes" id="UP001208689"/>
    </source>
</evidence>
<accession>A0ABY6HUZ3</accession>
<evidence type="ECO:0000256" key="5">
    <source>
        <dbReference type="ARBA" id="ARBA00022679"/>
    </source>
</evidence>
<name>A0ABY6HUZ3_9ARCH</name>
<evidence type="ECO:0000256" key="6">
    <source>
        <dbReference type="ARBA" id="ARBA00022691"/>
    </source>
</evidence>